<feature type="transmembrane region" description="Helical" evidence="1">
    <location>
        <begin position="95"/>
        <end position="114"/>
    </location>
</feature>
<sequence length="430" mass="45003">MNAGRDRFVDALRAASLVAVAVGHWLMATMVVVDGEVHGANALDSIAALRPATWLLQVMPLFFMAGGFSNALVWRRTVRRGGGYTEFVRSRVHRLTRPAMAFAVITPTVLGLALLTGLPEQQVGLVGELLGGPLWFLGVYVLVTALAPLMLRWHGRSPVAAAVALAVAAATVDVVRMEVAGGVGYLNFAFVWLFAQQVGFWYVDGRLARVTRKVAWIVLAAACVALLVLTGLGPYPVSMVGLTGEMSNMAPPSVCLLVLALAQAAACVLARPRVNAWLERTRPWAAVVACGSRAMTIYLWHLPVLVAAFAMMLAAGVTPPAPGSTTWWLSRPVWVVALAAMLAAVSMPLARWERAVPARGGSPGGVAVACLGVALVSLGLFGLTLGGLADPETTWPSVAGVLAGRVLVGTVGAACGYPSQGDGSARDRVS</sequence>
<dbReference type="Pfam" id="PF01757">
    <property type="entry name" value="Acyl_transf_3"/>
    <property type="match status" value="1"/>
</dbReference>
<keyword evidence="1" id="KW-0472">Membrane</keyword>
<feature type="transmembrane region" description="Helical" evidence="1">
    <location>
        <begin position="134"/>
        <end position="151"/>
    </location>
</feature>
<keyword evidence="4" id="KW-1185">Reference proteome</keyword>
<feature type="transmembrane region" description="Helical" evidence="1">
    <location>
        <begin position="249"/>
        <end position="270"/>
    </location>
</feature>
<name>A0A2P8E2V8_9ACTN</name>
<organism evidence="3 4">
    <name type="scientific">Haloactinopolyspora alba</name>
    <dbReference type="NCBI Taxonomy" id="648780"/>
    <lineage>
        <taxon>Bacteria</taxon>
        <taxon>Bacillati</taxon>
        <taxon>Actinomycetota</taxon>
        <taxon>Actinomycetes</taxon>
        <taxon>Jiangellales</taxon>
        <taxon>Jiangellaceae</taxon>
        <taxon>Haloactinopolyspora</taxon>
    </lineage>
</organism>
<protein>
    <submittedName>
        <fullName evidence="3">Fucose 4-O-acetylase-like acetyltransferase</fullName>
    </submittedName>
</protein>
<feature type="transmembrane region" description="Helical" evidence="1">
    <location>
        <begin position="183"/>
        <end position="203"/>
    </location>
</feature>
<feature type="transmembrane region" description="Helical" evidence="1">
    <location>
        <begin position="12"/>
        <end position="33"/>
    </location>
</feature>
<dbReference type="GO" id="GO:0016747">
    <property type="term" value="F:acyltransferase activity, transferring groups other than amino-acyl groups"/>
    <property type="evidence" value="ECO:0007669"/>
    <property type="project" value="InterPro"/>
</dbReference>
<keyword evidence="1" id="KW-0812">Transmembrane</keyword>
<evidence type="ECO:0000256" key="1">
    <source>
        <dbReference type="SAM" id="Phobius"/>
    </source>
</evidence>
<dbReference type="Proteomes" id="UP000243528">
    <property type="component" value="Unassembled WGS sequence"/>
</dbReference>
<evidence type="ECO:0000313" key="3">
    <source>
        <dbReference type="EMBL" id="PSL03737.1"/>
    </source>
</evidence>
<evidence type="ECO:0000259" key="2">
    <source>
        <dbReference type="Pfam" id="PF01757"/>
    </source>
</evidence>
<feature type="transmembrane region" description="Helical" evidence="1">
    <location>
        <begin position="215"/>
        <end position="237"/>
    </location>
</feature>
<feature type="transmembrane region" description="Helical" evidence="1">
    <location>
        <begin position="395"/>
        <end position="417"/>
    </location>
</feature>
<feature type="domain" description="Acyltransferase 3" evidence="2">
    <location>
        <begin position="7"/>
        <end position="344"/>
    </location>
</feature>
<keyword evidence="1" id="KW-1133">Transmembrane helix</keyword>
<feature type="transmembrane region" description="Helical" evidence="1">
    <location>
        <begin position="302"/>
        <end position="321"/>
    </location>
</feature>
<dbReference type="OrthoDB" id="8206682at2"/>
<comment type="caution">
    <text evidence="3">The sequence shown here is derived from an EMBL/GenBank/DDBJ whole genome shotgun (WGS) entry which is preliminary data.</text>
</comment>
<dbReference type="EMBL" id="PYGE01000007">
    <property type="protein sequence ID" value="PSL03737.1"/>
    <property type="molecule type" value="Genomic_DNA"/>
</dbReference>
<proteinExistence type="predicted"/>
<dbReference type="RefSeq" id="WP_106537469.1">
    <property type="nucleotide sequence ID" value="NZ_PYGE01000007.1"/>
</dbReference>
<reference evidence="3 4" key="1">
    <citation type="submission" date="2018-03" db="EMBL/GenBank/DDBJ databases">
        <title>Genomic Encyclopedia of Archaeal and Bacterial Type Strains, Phase II (KMG-II): from individual species to whole genera.</title>
        <authorList>
            <person name="Goeker M."/>
        </authorList>
    </citation>
    <scope>NUCLEOTIDE SEQUENCE [LARGE SCALE GENOMIC DNA]</scope>
    <source>
        <strain evidence="3 4">DSM 45211</strain>
    </source>
</reference>
<feature type="transmembrane region" description="Helical" evidence="1">
    <location>
        <begin position="333"/>
        <end position="352"/>
    </location>
</feature>
<feature type="transmembrane region" description="Helical" evidence="1">
    <location>
        <begin position="158"/>
        <end position="177"/>
    </location>
</feature>
<accession>A0A2P8E2V8</accession>
<evidence type="ECO:0000313" key="4">
    <source>
        <dbReference type="Proteomes" id="UP000243528"/>
    </source>
</evidence>
<dbReference type="InterPro" id="IPR002656">
    <property type="entry name" value="Acyl_transf_3_dom"/>
</dbReference>
<feature type="transmembrane region" description="Helical" evidence="1">
    <location>
        <begin position="53"/>
        <end position="74"/>
    </location>
</feature>
<dbReference type="AlphaFoldDB" id="A0A2P8E2V8"/>
<keyword evidence="3" id="KW-0808">Transferase</keyword>
<gene>
    <name evidence="3" type="ORF">CLV30_107218</name>
</gene>
<feature type="transmembrane region" description="Helical" evidence="1">
    <location>
        <begin position="364"/>
        <end position="389"/>
    </location>
</feature>